<sequence>MQHISDKSFKTTRRWQMHRGLPEINTMLVLLDEGHLTINFRFDIRLVHPSSGSLADIVLWVVLIHTLRFARFSASVPTLNRLRFRKSNKDLRFIHSIKHLERVELKHGFFSIDFP</sequence>
<dbReference type="EMBL" id="BT061416">
    <property type="protein sequence ID" value="ACN26113.1"/>
    <property type="molecule type" value="mRNA"/>
</dbReference>
<proteinExistence type="evidence at transcript level"/>
<organism evidence="1">
    <name type="scientific">Zea mays</name>
    <name type="common">Maize</name>
    <dbReference type="NCBI Taxonomy" id="4577"/>
    <lineage>
        <taxon>Eukaryota</taxon>
        <taxon>Viridiplantae</taxon>
        <taxon>Streptophyta</taxon>
        <taxon>Embryophyta</taxon>
        <taxon>Tracheophyta</taxon>
        <taxon>Spermatophyta</taxon>
        <taxon>Magnoliopsida</taxon>
        <taxon>Liliopsida</taxon>
        <taxon>Poales</taxon>
        <taxon>Poaceae</taxon>
        <taxon>PACMAD clade</taxon>
        <taxon>Panicoideae</taxon>
        <taxon>Andropogonodae</taxon>
        <taxon>Andropogoneae</taxon>
        <taxon>Tripsacinae</taxon>
        <taxon>Zea</taxon>
    </lineage>
</organism>
<accession>C0HGG0</accession>
<dbReference type="KEGG" id="zma:100381497"/>
<dbReference type="AlphaFoldDB" id="C0HGG0"/>
<evidence type="ECO:0000313" key="1">
    <source>
        <dbReference type="EMBL" id="ACN26113.1"/>
    </source>
</evidence>
<reference evidence="1" key="2">
    <citation type="submission" date="2012-06" db="EMBL/GenBank/DDBJ databases">
        <authorList>
            <person name="Yu Y."/>
            <person name="Currie J."/>
            <person name="Lomeli R."/>
            <person name="Angelova A."/>
            <person name="Collura K."/>
            <person name="Wissotski M."/>
            <person name="Campos D."/>
            <person name="Kudrna D."/>
            <person name="Golser W."/>
            <person name="Ashely E."/>
            <person name="Descour A."/>
            <person name="Fernandes J."/>
            <person name="Soderlund C."/>
            <person name="Walbot V."/>
        </authorList>
    </citation>
    <scope>NUCLEOTIDE SEQUENCE</scope>
    <source>
        <strain evidence="1">B73</strain>
    </source>
</reference>
<name>C0HGG0_MAIZE</name>
<protein>
    <submittedName>
        <fullName evidence="1">Uncharacterized protein</fullName>
    </submittedName>
</protein>
<reference evidence="1" key="1">
    <citation type="journal article" date="2009" name="PLoS Genet.">
        <title>Sequencing, mapping, and analysis of 27,455 maize full-length cDNAs.</title>
        <authorList>
            <person name="Soderlund C."/>
            <person name="Descour A."/>
            <person name="Kudrna D."/>
            <person name="Bomhoff M."/>
            <person name="Boyd L."/>
            <person name="Currie J."/>
            <person name="Angelova A."/>
            <person name="Collura K."/>
            <person name="Wissotski M."/>
            <person name="Ashley E."/>
            <person name="Morrow D."/>
            <person name="Fernandes J."/>
            <person name="Walbot V."/>
            <person name="Yu Y."/>
        </authorList>
    </citation>
    <scope>NUCLEOTIDE SEQUENCE</scope>
    <source>
        <strain evidence="1">B73</strain>
    </source>
</reference>